<feature type="domain" description="SRCR" evidence="17">
    <location>
        <begin position="323"/>
        <end position="429"/>
    </location>
</feature>
<evidence type="ECO:0000256" key="5">
    <source>
        <dbReference type="ARBA" id="ARBA00022737"/>
    </source>
</evidence>
<feature type="disulfide bond" evidence="12">
    <location>
        <begin position="154"/>
        <end position="172"/>
    </location>
</feature>
<evidence type="ECO:0008006" key="21">
    <source>
        <dbReference type="Google" id="ProtNLM"/>
    </source>
</evidence>
<feature type="region of interest" description="Disordered" evidence="15">
    <location>
        <begin position="74"/>
        <end position="142"/>
    </location>
</feature>
<dbReference type="SUPFAM" id="SSF56487">
    <property type="entry name" value="SRCR-like"/>
    <property type="match status" value="2"/>
</dbReference>
<dbReference type="InterPro" id="IPR018114">
    <property type="entry name" value="TRYPSIN_HIS"/>
</dbReference>
<dbReference type="PANTHER" id="PTHR24252">
    <property type="entry name" value="ACROSIN-RELATED"/>
    <property type="match status" value="1"/>
</dbReference>
<dbReference type="GO" id="GO:0006508">
    <property type="term" value="P:proteolysis"/>
    <property type="evidence" value="ECO:0007669"/>
    <property type="project" value="UniProtKB-KW"/>
</dbReference>
<keyword evidence="4" id="KW-0732">Signal</keyword>
<dbReference type="SMART" id="SM00494">
    <property type="entry name" value="ChtBD2"/>
    <property type="match status" value="1"/>
</dbReference>
<dbReference type="PROSITE" id="PS01209">
    <property type="entry name" value="LDLRA_1"/>
    <property type="match status" value="1"/>
</dbReference>
<dbReference type="CDD" id="cd00112">
    <property type="entry name" value="LDLa"/>
    <property type="match status" value="2"/>
</dbReference>
<dbReference type="GO" id="GO:0005576">
    <property type="term" value="C:extracellular region"/>
    <property type="evidence" value="ECO:0007669"/>
    <property type="project" value="InterPro"/>
</dbReference>
<feature type="disulfide bond" evidence="13">
    <location>
        <begin position="367"/>
        <end position="428"/>
    </location>
</feature>
<sequence>MQGGSTEPDGKGCPKGATGQYPYAFDCKRFFNCYKGRGSLQVCAPGTLFNPKTMECDFPAKVVCYTAPENRDGNPDSYGAPHHHHHSPEYHSRHHSPEYHSHHHTQDYHSHHPHQAQTTAPSTTTVLPISNDKDIDDPDRIPPPTYCTASQFTCDVGICYNTDQLCDGVADCADGSDEANCPSEALTALGKWGLICDDQFDLNDAHVVCRHIGYPLGAKEIRKHQATSLTDKVNTFLIDDLNCNGNETTIADCAHNGWGVHDCSQEEAAGVVCKTVENECSLNYWQCRGAAECIPLGFLCDNVPDCQDKSDEDPVNCNDHFSVRLVGTGGVSRSNKVTEGRLEVKRFGVWGTICDDDFGAREAEVICNSLGFKGPAKAYKEAAFGAGTGVIWMDQVHCFGNESSVKDCMHDSWGQTNCKHDEDVAVACSPQNFNIEPDQDIELIGEDSVPAESLSADDILPKECGKVADDVISMTSPPSLVMQRVVSGFETTKGAYPWQASIRVTSISGKNTHWCGAVVISPFHVLTAGHCLRDYVKAAYLVRAGDFDSEVSEETEQDLGVEGIWIHPDLDKETRLNNDIGIVKLKAPGLKFNKWVQPACLPSTSASYHSGKNCTISGWGSTSHGSGFVRTLHATWLPILPTSDCKSAQVYGSKAITAGMFCAGSLQGGSDSCQGDSGGPFMCPESGNAMTVYGITSWGQGCGRPNSPGVYTNVHHYIQWIRETVSK</sequence>
<dbReference type="Proteomes" id="UP000479000">
    <property type="component" value="Unassembled WGS sequence"/>
</dbReference>
<comment type="caution">
    <text evidence="13">Lacks conserved residue(s) required for the propagation of feature annotation.</text>
</comment>
<dbReference type="CDD" id="cd00190">
    <property type="entry name" value="Tryp_SPc"/>
    <property type="match status" value="1"/>
</dbReference>
<feature type="disulfide bond" evidence="13">
    <location>
        <begin position="398"/>
        <end position="408"/>
    </location>
</feature>
<dbReference type="InterPro" id="IPR023415">
    <property type="entry name" value="LDLR_class-A_CS"/>
</dbReference>
<feature type="disulfide bond" evidence="13">
    <location>
        <begin position="354"/>
        <end position="418"/>
    </location>
</feature>
<evidence type="ECO:0000256" key="10">
    <source>
        <dbReference type="ARBA" id="ARBA00023157"/>
    </source>
</evidence>
<keyword evidence="7 14" id="KW-0720">Serine protease</keyword>
<dbReference type="GO" id="GO:0016020">
    <property type="term" value="C:membrane"/>
    <property type="evidence" value="ECO:0007669"/>
    <property type="project" value="UniProtKB-SubCell"/>
</dbReference>
<dbReference type="FunFam" id="3.10.250.10:FF:000016">
    <property type="entry name" value="Scavenger receptor cysteine-rich protein type 12"/>
    <property type="match status" value="1"/>
</dbReference>
<proteinExistence type="predicted"/>
<dbReference type="Pfam" id="PF00057">
    <property type="entry name" value="Ldl_recept_a"/>
    <property type="match status" value="2"/>
</dbReference>
<dbReference type="Pfam" id="PF01607">
    <property type="entry name" value="CBM_14"/>
    <property type="match status" value="1"/>
</dbReference>
<feature type="domain" description="SRCR" evidence="17">
    <location>
        <begin position="163"/>
        <end position="274"/>
    </location>
</feature>
<dbReference type="PROSITE" id="PS50240">
    <property type="entry name" value="TRYPSIN_DOM"/>
    <property type="match status" value="1"/>
</dbReference>
<evidence type="ECO:0000256" key="4">
    <source>
        <dbReference type="ARBA" id="ARBA00022729"/>
    </source>
</evidence>
<dbReference type="OrthoDB" id="6020543at2759"/>
<dbReference type="Gene3D" id="2.40.10.10">
    <property type="entry name" value="Trypsin-like serine proteases"/>
    <property type="match status" value="1"/>
</dbReference>
<dbReference type="FunFam" id="3.10.250.10:FF:000026">
    <property type="entry name" value="Tequila, isoform D"/>
    <property type="match status" value="1"/>
</dbReference>
<dbReference type="InterPro" id="IPR002557">
    <property type="entry name" value="Chitin-bd_dom"/>
</dbReference>
<evidence type="ECO:0000256" key="6">
    <source>
        <dbReference type="ARBA" id="ARBA00022801"/>
    </source>
</evidence>
<dbReference type="InterPro" id="IPR036055">
    <property type="entry name" value="LDL_receptor-like_sf"/>
</dbReference>
<dbReference type="Gene3D" id="4.10.400.10">
    <property type="entry name" value="Low-density Lipoprotein Receptor"/>
    <property type="match status" value="2"/>
</dbReference>
<dbReference type="InterPro" id="IPR002172">
    <property type="entry name" value="LDrepeatLR_classA_rpt"/>
</dbReference>
<feature type="domain" description="Peptidase S1" evidence="16">
    <location>
        <begin position="485"/>
        <end position="726"/>
    </location>
</feature>
<feature type="compositionally biased region" description="Polar residues" evidence="15">
    <location>
        <begin position="116"/>
        <end position="127"/>
    </location>
</feature>
<evidence type="ECO:0000256" key="13">
    <source>
        <dbReference type="PROSITE-ProRule" id="PRU00196"/>
    </source>
</evidence>
<protein>
    <recommendedName>
        <fullName evidence="21">Serine protease 12</fullName>
    </recommendedName>
</protein>
<evidence type="ECO:0000256" key="7">
    <source>
        <dbReference type="ARBA" id="ARBA00022825"/>
    </source>
</evidence>
<dbReference type="SMART" id="SM00192">
    <property type="entry name" value="LDLa"/>
    <property type="match status" value="2"/>
</dbReference>
<dbReference type="PROSITE" id="PS00134">
    <property type="entry name" value="TRYPSIN_HIS"/>
    <property type="match status" value="1"/>
</dbReference>
<dbReference type="InterPro" id="IPR043504">
    <property type="entry name" value="Peptidase_S1_PA_chymotrypsin"/>
</dbReference>
<dbReference type="PROSITE" id="PS50940">
    <property type="entry name" value="CHIT_BIND_II"/>
    <property type="match status" value="1"/>
</dbReference>
<evidence type="ECO:0000256" key="14">
    <source>
        <dbReference type="RuleBase" id="RU363034"/>
    </source>
</evidence>
<evidence type="ECO:0000259" key="16">
    <source>
        <dbReference type="PROSITE" id="PS50240"/>
    </source>
</evidence>
<dbReference type="FunFam" id="2.40.10.10:FF:000053">
    <property type="entry name" value="Neurotrypsin"/>
    <property type="match status" value="1"/>
</dbReference>
<keyword evidence="2 14" id="KW-0645">Protease</keyword>
<dbReference type="GO" id="GO:0004252">
    <property type="term" value="F:serine-type endopeptidase activity"/>
    <property type="evidence" value="ECO:0007669"/>
    <property type="project" value="InterPro"/>
</dbReference>
<dbReference type="SUPFAM" id="SSF57625">
    <property type="entry name" value="Invertebrate chitin-binding proteins"/>
    <property type="match status" value="1"/>
</dbReference>
<keyword evidence="8" id="KW-1133">Transmembrane helix</keyword>
<dbReference type="PROSITE" id="PS50068">
    <property type="entry name" value="LDLRA_2"/>
    <property type="match status" value="2"/>
</dbReference>
<evidence type="ECO:0000256" key="15">
    <source>
        <dbReference type="SAM" id="MobiDB-lite"/>
    </source>
</evidence>
<dbReference type="Pfam" id="PF00089">
    <property type="entry name" value="Trypsin"/>
    <property type="match status" value="1"/>
</dbReference>
<organism evidence="19 20">
    <name type="scientific">Nesidiocoris tenuis</name>
    <dbReference type="NCBI Taxonomy" id="355587"/>
    <lineage>
        <taxon>Eukaryota</taxon>
        <taxon>Metazoa</taxon>
        <taxon>Ecdysozoa</taxon>
        <taxon>Arthropoda</taxon>
        <taxon>Hexapoda</taxon>
        <taxon>Insecta</taxon>
        <taxon>Pterygota</taxon>
        <taxon>Neoptera</taxon>
        <taxon>Paraneoptera</taxon>
        <taxon>Hemiptera</taxon>
        <taxon>Heteroptera</taxon>
        <taxon>Panheteroptera</taxon>
        <taxon>Cimicomorpha</taxon>
        <taxon>Miridae</taxon>
        <taxon>Dicyphina</taxon>
        <taxon>Nesidiocoris</taxon>
    </lineage>
</organism>
<evidence type="ECO:0000256" key="11">
    <source>
        <dbReference type="ARBA" id="ARBA00023180"/>
    </source>
</evidence>
<evidence type="ECO:0000256" key="3">
    <source>
        <dbReference type="ARBA" id="ARBA00022692"/>
    </source>
</evidence>
<reference evidence="19 20" key="1">
    <citation type="submission" date="2020-02" db="EMBL/GenBank/DDBJ databases">
        <authorList>
            <person name="Ferguson B K."/>
        </authorList>
    </citation>
    <scope>NUCLEOTIDE SEQUENCE [LARGE SCALE GENOMIC DNA]</scope>
</reference>
<keyword evidence="20" id="KW-1185">Reference proteome</keyword>
<dbReference type="AlphaFoldDB" id="A0A6H5GAB2"/>
<feature type="disulfide bond" evidence="12">
    <location>
        <begin position="166"/>
        <end position="181"/>
    </location>
</feature>
<dbReference type="GO" id="GO:0008061">
    <property type="term" value="F:chitin binding"/>
    <property type="evidence" value="ECO:0007669"/>
    <property type="project" value="InterPro"/>
</dbReference>
<evidence type="ECO:0000259" key="17">
    <source>
        <dbReference type="PROSITE" id="PS50287"/>
    </source>
</evidence>
<dbReference type="PRINTS" id="PR00722">
    <property type="entry name" value="CHYMOTRYPSIN"/>
</dbReference>
<dbReference type="PANTHER" id="PTHR24252:SF18">
    <property type="entry name" value="OVOCHYMASE 1"/>
    <property type="match status" value="1"/>
</dbReference>
<dbReference type="InterPro" id="IPR001254">
    <property type="entry name" value="Trypsin_dom"/>
</dbReference>
<feature type="disulfide bond" evidence="12">
    <location>
        <begin position="147"/>
        <end position="159"/>
    </location>
</feature>
<evidence type="ECO:0000256" key="9">
    <source>
        <dbReference type="ARBA" id="ARBA00023136"/>
    </source>
</evidence>
<dbReference type="SUPFAM" id="SSF50494">
    <property type="entry name" value="Trypsin-like serine proteases"/>
    <property type="match status" value="1"/>
</dbReference>
<evidence type="ECO:0000313" key="19">
    <source>
        <dbReference type="EMBL" id="CAA9998715.1"/>
    </source>
</evidence>
<dbReference type="InterPro" id="IPR009003">
    <property type="entry name" value="Peptidase_S1_PA"/>
</dbReference>
<dbReference type="Gene3D" id="3.10.250.10">
    <property type="entry name" value="SRCR-like domain"/>
    <property type="match status" value="2"/>
</dbReference>
<keyword evidence="11" id="KW-0325">Glycoprotein</keyword>
<feature type="disulfide bond" evidence="13">
    <location>
        <begin position="243"/>
        <end position="253"/>
    </location>
</feature>
<name>A0A6H5GAB2_9HEMI</name>
<dbReference type="InterPro" id="IPR001314">
    <property type="entry name" value="Peptidase_S1A"/>
</dbReference>
<feature type="compositionally biased region" description="Basic and acidic residues" evidence="15">
    <location>
        <begin position="87"/>
        <end position="110"/>
    </location>
</feature>
<dbReference type="Gene3D" id="2.170.140.10">
    <property type="entry name" value="Chitin binding domain"/>
    <property type="match status" value="1"/>
</dbReference>
<keyword evidence="6 14" id="KW-0378">Hydrolase</keyword>
<accession>A0A6H5GAB2</accession>
<gene>
    <name evidence="19" type="ORF">NTEN_LOCUS4998</name>
</gene>
<dbReference type="InterPro" id="IPR001190">
    <property type="entry name" value="SRCR"/>
</dbReference>
<dbReference type="PRINTS" id="PR00258">
    <property type="entry name" value="SPERACTRCPTR"/>
</dbReference>
<keyword evidence="3" id="KW-0812">Transmembrane</keyword>
<comment type="subcellular location">
    <subcellularLocation>
        <location evidence="1">Membrane</location>
        <topology evidence="1">Single-pass membrane protein</topology>
    </subcellularLocation>
</comment>
<evidence type="ECO:0000256" key="2">
    <source>
        <dbReference type="ARBA" id="ARBA00022670"/>
    </source>
</evidence>
<dbReference type="PROSITE" id="PS00135">
    <property type="entry name" value="TRYPSIN_SER"/>
    <property type="match status" value="1"/>
</dbReference>
<dbReference type="SMART" id="SM00202">
    <property type="entry name" value="SR"/>
    <property type="match status" value="2"/>
</dbReference>
<dbReference type="Pfam" id="PF00530">
    <property type="entry name" value="SRCR"/>
    <property type="match status" value="2"/>
</dbReference>
<dbReference type="InterPro" id="IPR036772">
    <property type="entry name" value="SRCR-like_dom_sf"/>
</dbReference>
<evidence type="ECO:0000259" key="18">
    <source>
        <dbReference type="PROSITE" id="PS50940"/>
    </source>
</evidence>
<evidence type="ECO:0000256" key="1">
    <source>
        <dbReference type="ARBA" id="ARBA00004167"/>
    </source>
</evidence>
<dbReference type="SUPFAM" id="SSF57424">
    <property type="entry name" value="LDL receptor-like module"/>
    <property type="match status" value="2"/>
</dbReference>
<evidence type="ECO:0000313" key="20">
    <source>
        <dbReference type="Proteomes" id="UP000479000"/>
    </source>
</evidence>
<evidence type="ECO:0000256" key="8">
    <source>
        <dbReference type="ARBA" id="ARBA00022989"/>
    </source>
</evidence>
<evidence type="ECO:0000256" key="12">
    <source>
        <dbReference type="PROSITE-ProRule" id="PRU00124"/>
    </source>
</evidence>
<dbReference type="InterPro" id="IPR033116">
    <property type="entry name" value="TRYPSIN_SER"/>
</dbReference>
<dbReference type="EMBL" id="CADCXU010007309">
    <property type="protein sequence ID" value="CAA9998715.1"/>
    <property type="molecule type" value="Genomic_DNA"/>
</dbReference>
<dbReference type="SMART" id="SM00020">
    <property type="entry name" value="Tryp_SPc"/>
    <property type="match status" value="1"/>
</dbReference>
<keyword evidence="5" id="KW-0677">Repeat</keyword>
<feature type="domain" description="Chitin-binding type-2" evidence="18">
    <location>
        <begin position="10"/>
        <end position="66"/>
    </location>
</feature>
<keyword evidence="10 13" id="KW-1015">Disulfide bond</keyword>
<dbReference type="PROSITE" id="PS50287">
    <property type="entry name" value="SRCR_2"/>
    <property type="match status" value="2"/>
</dbReference>
<dbReference type="InterPro" id="IPR036508">
    <property type="entry name" value="Chitin-bd_dom_sf"/>
</dbReference>
<keyword evidence="9" id="KW-0472">Membrane</keyword>